<gene>
    <name evidence="1" type="ordered locus">GTNG_2685</name>
</gene>
<evidence type="ECO:0000313" key="1">
    <source>
        <dbReference type="EMBL" id="ABO68030.1"/>
    </source>
</evidence>
<name>A4IRS6_GEOTN</name>
<protein>
    <submittedName>
        <fullName evidence="1">Uncharacterized protein</fullName>
    </submittedName>
</protein>
<dbReference type="Proteomes" id="UP000001578">
    <property type="component" value="Chromosome"/>
</dbReference>
<reference evidence="1 2" key="1">
    <citation type="journal article" date="2007" name="Proc. Natl. Acad. Sci. U.S.A.">
        <title>Genome and proteome of long-chain alkane degrading Geobacillus thermodenitrificans NG80-2 isolated from a deep-subsurface oil reservoir.</title>
        <authorList>
            <person name="Feng L."/>
            <person name="Wang W."/>
            <person name="Cheng J."/>
            <person name="Ren Y."/>
            <person name="Zhao G."/>
            <person name="Gao C."/>
            <person name="Tang Y."/>
            <person name="Liu X."/>
            <person name="Han W."/>
            <person name="Peng X."/>
            <person name="Liu R."/>
            <person name="Wang L."/>
        </authorList>
    </citation>
    <scope>NUCLEOTIDE SEQUENCE [LARGE SCALE GENOMIC DNA]</scope>
    <source>
        <strain evidence="1 2">NG80-2</strain>
    </source>
</reference>
<dbReference type="KEGG" id="gtn:GTNG_2685"/>
<dbReference type="RefSeq" id="WP_011887970.1">
    <property type="nucleotide sequence ID" value="NC_009328.1"/>
</dbReference>
<organism evidence="1 2">
    <name type="scientific">Geobacillus thermodenitrificans (strain NG80-2)</name>
    <dbReference type="NCBI Taxonomy" id="420246"/>
    <lineage>
        <taxon>Bacteria</taxon>
        <taxon>Bacillati</taxon>
        <taxon>Bacillota</taxon>
        <taxon>Bacilli</taxon>
        <taxon>Bacillales</taxon>
        <taxon>Anoxybacillaceae</taxon>
        <taxon>Geobacillus</taxon>
    </lineage>
</organism>
<dbReference type="HOGENOM" id="CLU_2990283_0_0_9"/>
<sequence length="57" mass="6220">MNQSGRWKGSHQGNDDGFEQAIVVITDNKKEYVIVNGASIAGRELENGEVKGSDQNK</sequence>
<dbReference type="EMBL" id="CP000557">
    <property type="protein sequence ID" value="ABO68030.1"/>
    <property type="molecule type" value="Genomic_DNA"/>
</dbReference>
<dbReference type="AlphaFoldDB" id="A4IRS6"/>
<evidence type="ECO:0000313" key="2">
    <source>
        <dbReference type="Proteomes" id="UP000001578"/>
    </source>
</evidence>
<proteinExistence type="predicted"/>
<accession>A4IRS6</accession>